<evidence type="ECO:0000313" key="2">
    <source>
        <dbReference type="Proteomes" id="UP001497680"/>
    </source>
</evidence>
<dbReference type="Proteomes" id="UP001497680">
    <property type="component" value="Unassembled WGS sequence"/>
</dbReference>
<dbReference type="EMBL" id="MU394280">
    <property type="protein sequence ID" value="KAI6093909.1"/>
    <property type="molecule type" value="Genomic_DNA"/>
</dbReference>
<organism evidence="1 2">
    <name type="scientific">Hypoxylon rubiginosum</name>
    <dbReference type="NCBI Taxonomy" id="110542"/>
    <lineage>
        <taxon>Eukaryota</taxon>
        <taxon>Fungi</taxon>
        <taxon>Dikarya</taxon>
        <taxon>Ascomycota</taxon>
        <taxon>Pezizomycotina</taxon>
        <taxon>Sordariomycetes</taxon>
        <taxon>Xylariomycetidae</taxon>
        <taxon>Xylariales</taxon>
        <taxon>Hypoxylaceae</taxon>
        <taxon>Hypoxylon</taxon>
    </lineage>
</organism>
<reference evidence="1 2" key="1">
    <citation type="journal article" date="2022" name="New Phytol.">
        <title>Ecological generalism drives hyperdiversity of secondary metabolite gene clusters in xylarialean endophytes.</title>
        <authorList>
            <person name="Franco M.E.E."/>
            <person name="Wisecaver J.H."/>
            <person name="Arnold A.E."/>
            <person name="Ju Y.M."/>
            <person name="Slot J.C."/>
            <person name="Ahrendt S."/>
            <person name="Moore L.P."/>
            <person name="Eastman K.E."/>
            <person name="Scott K."/>
            <person name="Konkel Z."/>
            <person name="Mondo S.J."/>
            <person name="Kuo A."/>
            <person name="Hayes R.D."/>
            <person name="Haridas S."/>
            <person name="Andreopoulos B."/>
            <person name="Riley R."/>
            <person name="LaButti K."/>
            <person name="Pangilinan J."/>
            <person name="Lipzen A."/>
            <person name="Amirebrahimi M."/>
            <person name="Yan J."/>
            <person name="Adam C."/>
            <person name="Keymanesh K."/>
            <person name="Ng V."/>
            <person name="Louie K."/>
            <person name="Northen T."/>
            <person name="Drula E."/>
            <person name="Henrissat B."/>
            <person name="Hsieh H.M."/>
            <person name="Youens-Clark K."/>
            <person name="Lutzoni F."/>
            <person name="Miadlikowska J."/>
            <person name="Eastwood D.C."/>
            <person name="Hamelin R.C."/>
            <person name="Grigoriev I.V."/>
            <person name="U'Ren J.M."/>
        </authorList>
    </citation>
    <scope>NUCLEOTIDE SEQUENCE [LARGE SCALE GENOMIC DNA]</scope>
    <source>
        <strain evidence="1 2">ER1909</strain>
    </source>
</reference>
<gene>
    <name evidence="1" type="ORF">F4821DRAFT_274252</name>
</gene>
<proteinExistence type="predicted"/>
<keyword evidence="2" id="KW-1185">Reference proteome</keyword>
<accession>A0ACC0DMA4</accession>
<protein>
    <submittedName>
        <fullName evidence="1">Metallo-hydrolase/oxidoreductase</fullName>
    </submittedName>
</protein>
<evidence type="ECO:0000313" key="1">
    <source>
        <dbReference type="EMBL" id="KAI6093909.1"/>
    </source>
</evidence>
<sequence>MTPRRHLHLDPTKRQPLLKDQAIANEDTTSLPVKKVFTKPSGSKGDEDASVYFIGTATTVIEWCGIRILTDPNFLHAGDHVHLGPGVTAQRKTNPAVDLHELPAIDCILLSHYHEDHFDQFVEKSLNKSFDIITTPHAKECLTSGESKEDPFRTVHDLDFFDSMMLHIDRKEPSHAGGYGKAPAIKVTGMPGKHVPPGPLAMANDLLQAVPPTNGWLLELGYTFKAPTGSDAESVDVGFRIYISGDTLFVDELQEIPKRLRDEKIDLMLVHLGGTTIPGPSMPLLMVTMDADQGLKLMELMKPDVTIPIHYDDYSVFLSPLSDFKKKVDDEGWGEKVVYLDRGEQYRFKVRGA</sequence>
<comment type="caution">
    <text evidence="1">The sequence shown here is derived from an EMBL/GenBank/DDBJ whole genome shotgun (WGS) entry which is preliminary data.</text>
</comment>
<name>A0ACC0DMA4_9PEZI</name>